<dbReference type="Proteomes" id="UP001470230">
    <property type="component" value="Unassembled WGS sequence"/>
</dbReference>
<evidence type="ECO:0000313" key="1">
    <source>
        <dbReference type="EMBL" id="KAK8870345.1"/>
    </source>
</evidence>
<organism evidence="1 2">
    <name type="scientific">Tritrichomonas musculus</name>
    <dbReference type="NCBI Taxonomy" id="1915356"/>
    <lineage>
        <taxon>Eukaryota</taxon>
        <taxon>Metamonada</taxon>
        <taxon>Parabasalia</taxon>
        <taxon>Tritrichomonadida</taxon>
        <taxon>Tritrichomonadidae</taxon>
        <taxon>Tritrichomonas</taxon>
    </lineage>
</organism>
<proteinExistence type="predicted"/>
<keyword evidence="2" id="KW-1185">Reference proteome</keyword>
<sequence length="790" mass="91224">MNTLNWNLDKREFQNVEITQVQFVKGTTDLSDSSERLRLLVLSHQISQFGIPAFFLEKSPNYVKENHVSNPVVIIFDFEKKMQFFSLPSFFSVTSFSTNFESTFINEMNDHIQRAVILFYYYKFYDLSPLYHSSFLLFPCTESWHEPFILQYIPTKFQGRLRFRVLILSGLDIQFDSQDILEEQSIILIPPFEHPFLVVSSTETQITVQYVDKSIHTFQLNDIKFSHILNPSPSLLDVFQDIKTIKSIISPSSENFSQISNTNSKSFFLSDNEINDFFEEKIELSQKKEMEELRIESSELKDLPASIDVILTEQVLDQNLREQISDTLKPLCSFPSKLQEVKLSITPYNTFYERNYGITNYAIPKMAKSIYSKTSVHCMKIEIPNVIVSQKSQIYEISANDVINSWVSDSLRPISGQKDAHFIVFADSVLKENHTKQFFSHLSHVYSLLGFGKLIVYPKTSAFCFSNPEDITNSVSSFSNNNQLLEFTSFPTIIFVIAKREFPNMIRPNMLTIFISTHNVNICTFDYLKQLSFLIYSRIRMPSANLHLQIDSLLQPQNTQKFRPLDIFFGFRYQPPFLLQRIKENVLVLHVFWDPVSNESVWTDDTGSTLHAAKIGSLLEISSAFNELKNVFNEIKVILSVGLIVKSVSPKLIEPIKHISDINIYTILPAPFIQVQYPFKTDEDGIIFSDYEQISNVSDFDMKPLVSCYVVSRRFPAYYLSLYYSSDPNYTETLKSIAINLSNLSWLSVRPGHEKRTIGYPPGFNLILQKIPANSSAVNKFEFLPYDDQL</sequence>
<protein>
    <submittedName>
        <fullName evidence="1">Uncharacterized protein</fullName>
    </submittedName>
</protein>
<gene>
    <name evidence="1" type="ORF">M9Y10_008226</name>
</gene>
<reference evidence="1 2" key="1">
    <citation type="submission" date="2024-04" db="EMBL/GenBank/DDBJ databases">
        <title>Tritrichomonas musculus Genome.</title>
        <authorList>
            <person name="Alves-Ferreira E."/>
            <person name="Grigg M."/>
            <person name="Lorenzi H."/>
            <person name="Galac M."/>
        </authorList>
    </citation>
    <scope>NUCLEOTIDE SEQUENCE [LARGE SCALE GENOMIC DNA]</scope>
    <source>
        <strain evidence="1 2">EAF2021</strain>
    </source>
</reference>
<evidence type="ECO:0000313" key="2">
    <source>
        <dbReference type="Proteomes" id="UP001470230"/>
    </source>
</evidence>
<accession>A0ABR2IYK0</accession>
<comment type="caution">
    <text evidence="1">The sequence shown here is derived from an EMBL/GenBank/DDBJ whole genome shotgun (WGS) entry which is preliminary data.</text>
</comment>
<dbReference type="EMBL" id="JAPFFF010000014">
    <property type="protein sequence ID" value="KAK8870345.1"/>
    <property type="molecule type" value="Genomic_DNA"/>
</dbReference>
<name>A0ABR2IYK0_9EUKA</name>